<evidence type="ECO:0000313" key="1">
    <source>
        <dbReference type="EMBL" id="CAE8621550.1"/>
    </source>
</evidence>
<gene>
    <name evidence="1" type="ORF">PGLA1383_LOCUS39069</name>
</gene>
<keyword evidence="2" id="KW-1185">Reference proteome</keyword>
<accession>A0A813G5H2</accession>
<dbReference type="AlphaFoldDB" id="A0A813G5H2"/>
<evidence type="ECO:0000313" key="2">
    <source>
        <dbReference type="Proteomes" id="UP000654075"/>
    </source>
</evidence>
<sequence>DWHAWWSTDLSVRSVLKMFTHSPEETRGLPTPDQFVNKDYANGILKDEHGRPFVARQFAPLETGAALGAILSSGKA</sequence>
<comment type="caution">
    <text evidence="1">The sequence shown here is derived from an EMBL/GenBank/DDBJ whole genome shotgun (WGS) entry which is preliminary data.</text>
</comment>
<feature type="non-terminal residue" evidence="1">
    <location>
        <position position="1"/>
    </location>
</feature>
<proteinExistence type="predicted"/>
<protein>
    <submittedName>
        <fullName evidence="1">Uncharacterized protein</fullName>
    </submittedName>
</protein>
<name>A0A813G5H2_POLGL</name>
<organism evidence="1 2">
    <name type="scientific">Polarella glacialis</name>
    <name type="common">Dinoflagellate</name>
    <dbReference type="NCBI Taxonomy" id="89957"/>
    <lineage>
        <taxon>Eukaryota</taxon>
        <taxon>Sar</taxon>
        <taxon>Alveolata</taxon>
        <taxon>Dinophyceae</taxon>
        <taxon>Suessiales</taxon>
        <taxon>Suessiaceae</taxon>
        <taxon>Polarella</taxon>
    </lineage>
</organism>
<dbReference type="Proteomes" id="UP000654075">
    <property type="component" value="Unassembled WGS sequence"/>
</dbReference>
<reference evidence="1" key="1">
    <citation type="submission" date="2021-02" db="EMBL/GenBank/DDBJ databases">
        <authorList>
            <person name="Dougan E. K."/>
            <person name="Rhodes N."/>
            <person name="Thang M."/>
            <person name="Chan C."/>
        </authorList>
    </citation>
    <scope>NUCLEOTIDE SEQUENCE</scope>
</reference>
<dbReference type="EMBL" id="CAJNNV010027768">
    <property type="protein sequence ID" value="CAE8621550.1"/>
    <property type="molecule type" value="Genomic_DNA"/>
</dbReference>